<dbReference type="AlphaFoldDB" id="A0A7T4PPU4"/>
<evidence type="ECO:0000256" key="7">
    <source>
        <dbReference type="RuleBase" id="RU000461"/>
    </source>
</evidence>
<dbReference type="PRINTS" id="PR00359">
    <property type="entry name" value="BP450"/>
</dbReference>
<dbReference type="EMBL" id="CP065959">
    <property type="protein sequence ID" value="QQC94237.1"/>
    <property type="molecule type" value="Genomic_DNA"/>
</dbReference>
<dbReference type="InterPro" id="IPR017972">
    <property type="entry name" value="Cyt_P450_CS"/>
</dbReference>
<dbReference type="GO" id="GO:0020037">
    <property type="term" value="F:heme binding"/>
    <property type="evidence" value="ECO:0007669"/>
    <property type="project" value="InterPro"/>
</dbReference>
<evidence type="ECO:0000256" key="2">
    <source>
        <dbReference type="ARBA" id="ARBA00022617"/>
    </source>
</evidence>
<dbReference type="PRINTS" id="PR00385">
    <property type="entry name" value="P450"/>
</dbReference>
<keyword evidence="5 7" id="KW-0408">Iron</keyword>
<dbReference type="GO" id="GO:0005506">
    <property type="term" value="F:iron ion binding"/>
    <property type="evidence" value="ECO:0007669"/>
    <property type="project" value="InterPro"/>
</dbReference>
<dbReference type="SUPFAM" id="SSF48264">
    <property type="entry name" value="Cytochrome P450"/>
    <property type="match status" value="1"/>
</dbReference>
<protein>
    <submittedName>
        <fullName evidence="8">Cytochrome P450</fullName>
    </submittedName>
</protein>
<accession>A0A7T4PPU4</accession>
<dbReference type="FunFam" id="1.10.630.10:FF:000018">
    <property type="entry name" value="Cytochrome P450 monooxygenase"/>
    <property type="match status" value="1"/>
</dbReference>
<evidence type="ECO:0000313" key="8">
    <source>
        <dbReference type="EMBL" id="QQC94237.1"/>
    </source>
</evidence>
<dbReference type="InterPro" id="IPR002397">
    <property type="entry name" value="Cyt_P450_B"/>
</dbReference>
<dbReference type="GO" id="GO:0016705">
    <property type="term" value="F:oxidoreductase activity, acting on paired donors, with incorporation or reduction of molecular oxygen"/>
    <property type="evidence" value="ECO:0007669"/>
    <property type="project" value="InterPro"/>
</dbReference>
<name>A0A7T4PPU4_9ACTN</name>
<dbReference type="InterPro" id="IPR001128">
    <property type="entry name" value="Cyt_P450"/>
</dbReference>
<dbReference type="CDD" id="cd11030">
    <property type="entry name" value="CYP105-like"/>
    <property type="match status" value="1"/>
</dbReference>
<evidence type="ECO:0000256" key="4">
    <source>
        <dbReference type="ARBA" id="ARBA00023002"/>
    </source>
</evidence>
<keyword evidence="2 7" id="KW-0349">Heme</keyword>
<evidence type="ECO:0000256" key="5">
    <source>
        <dbReference type="ARBA" id="ARBA00023004"/>
    </source>
</evidence>
<organism evidence="8 9">
    <name type="scientific">Streptomyces alfalfae</name>
    <dbReference type="NCBI Taxonomy" id="1642299"/>
    <lineage>
        <taxon>Bacteria</taxon>
        <taxon>Bacillati</taxon>
        <taxon>Actinomycetota</taxon>
        <taxon>Actinomycetes</taxon>
        <taxon>Kitasatosporales</taxon>
        <taxon>Streptomycetaceae</taxon>
        <taxon>Streptomyces</taxon>
    </lineage>
</organism>
<dbReference type="InterPro" id="IPR036396">
    <property type="entry name" value="Cyt_P450_sf"/>
</dbReference>
<proteinExistence type="inferred from homology"/>
<keyword evidence="6 7" id="KW-0503">Monooxygenase</keyword>
<comment type="similarity">
    <text evidence="1 7">Belongs to the cytochrome P450 family.</text>
</comment>
<evidence type="ECO:0000256" key="3">
    <source>
        <dbReference type="ARBA" id="ARBA00022723"/>
    </source>
</evidence>
<dbReference type="PANTHER" id="PTHR46696:SF1">
    <property type="entry name" value="CYTOCHROME P450 YJIB-RELATED"/>
    <property type="match status" value="1"/>
</dbReference>
<gene>
    <name evidence="8" type="ORF">I8755_37490</name>
</gene>
<keyword evidence="4 7" id="KW-0560">Oxidoreductase</keyword>
<dbReference type="Gene3D" id="1.10.630.10">
    <property type="entry name" value="Cytochrome P450"/>
    <property type="match status" value="1"/>
</dbReference>
<dbReference type="PROSITE" id="PS00086">
    <property type="entry name" value="CYTOCHROME_P450"/>
    <property type="match status" value="1"/>
</dbReference>
<keyword evidence="3 7" id="KW-0479">Metal-binding</keyword>
<dbReference type="PANTHER" id="PTHR46696">
    <property type="entry name" value="P450, PUTATIVE (EUROFUNG)-RELATED"/>
    <property type="match status" value="1"/>
</dbReference>
<dbReference type="GO" id="GO:0004497">
    <property type="term" value="F:monooxygenase activity"/>
    <property type="evidence" value="ECO:0007669"/>
    <property type="project" value="UniProtKB-KW"/>
</dbReference>
<reference evidence="8 9" key="1">
    <citation type="submission" date="2020-12" db="EMBL/GenBank/DDBJ databases">
        <title>Identification and biosynthesis of polyene macrolides produced by Streptomyces alfalfae Men-myco-93-63.</title>
        <authorList>
            <person name="Liu D."/>
            <person name="Li Y."/>
            <person name="Liu L."/>
            <person name="Han X."/>
            <person name="Shen F."/>
        </authorList>
    </citation>
    <scope>NUCLEOTIDE SEQUENCE [LARGE SCALE GENOMIC DNA]</scope>
    <source>
        <strain evidence="8 9">Men-myco-93-63</strain>
    </source>
</reference>
<dbReference type="Proteomes" id="UP000596130">
    <property type="component" value="Chromosome"/>
</dbReference>
<evidence type="ECO:0000313" key="9">
    <source>
        <dbReference type="Proteomes" id="UP000596130"/>
    </source>
</evidence>
<dbReference type="Pfam" id="PF00067">
    <property type="entry name" value="p450"/>
    <property type="match status" value="1"/>
</dbReference>
<evidence type="ECO:0000256" key="6">
    <source>
        <dbReference type="ARBA" id="ARBA00023033"/>
    </source>
</evidence>
<sequence>MDELSVEDPRPLPAQDGRVPFPLGRVCPCCPPAGYAPLRGSAPLGKVTLYDGRSAWAVTGHALACELLTDPRLSRERAGRGFPVAGGWSARSWEEGVALVAGGGRERDVRRLLAWHLTPGRLGSLEACVERIADRLLDAVEAQGPPAELVSSFALPMPASVIGALLGVPEDEHGFFQACARRLLEGGTADEAARARGEPGCYLEELVDRKRREPGVGLLDDLMRSDAPAGPLGRDELVALAGTLLVAGHGMAAGMISLAVFTLLGHPEHSGHPRQSAVVRAEGASMDAVVEELLRHGSVSDGVARVAVEDIEVAGHTIRCGEDVVFVTPLINRDGSVFARPDTLDWERSARPHLAFGLGVHQCLGQELARLELKIALRGLFGRFPGLRLDVPVGDIRLGPTAAGVAGLRELPVAW</sequence>
<evidence type="ECO:0000256" key="1">
    <source>
        <dbReference type="ARBA" id="ARBA00010617"/>
    </source>
</evidence>